<dbReference type="EMBL" id="FTNT01000015">
    <property type="protein sequence ID" value="SIS22485.1"/>
    <property type="molecule type" value="Genomic_DNA"/>
</dbReference>
<dbReference type="AlphaFoldDB" id="A0A1N7HC96"/>
<proteinExistence type="predicted"/>
<feature type="region of interest" description="Disordered" evidence="1">
    <location>
        <begin position="1"/>
        <end position="23"/>
    </location>
</feature>
<evidence type="ECO:0000313" key="3">
    <source>
        <dbReference type="Proteomes" id="UP000186218"/>
    </source>
</evidence>
<dbReference type="Proteomes" id="UP000186218">
    <property type="component" value="Unassembled WGS sequence"/>
</dbReference>
<organism evidence="2 3">
    <name type="scientific">Williamsia sterculiae</name>
    <dbReference type="NCBI Taxonomy" id="1344003"/>
    <lineage>
        <taxon>Bacteria</taxon>
        <taxon>Bacillati</taxon>
        <taxon>Actinomycetota</taxon>
        <taxon>Actinomycetes</taxon>
        <taxon>Mycobacteriales</taxon>
        <taxon>Nocardiaceae</taxon>
        <taxon>Williamsia</taxon>
    </lineage>
</organism>
<dbReference type="RefSeq" id="WP_143690485.1">
    <property type="nucleotide sequence ID" value="NZ_FTNT01000015.1"/>
</dbReference>
<reference evidence="2 3" key="1">
    <citation type="submission" date="2017-01" db="EMBL/GenBank/DDBJ databases">
        <authorList>
            <person name="Mah S.A."/>
            <person name="Swanson W.J."/>
            <person name="Moy G.W."/>
            <person name="Vacquier V.D."/>
        </authorList>
    </citation>
    <scope>NUCLEOTIDE SEQUENCE [LARGE SCALE GENOMIC DNA]</scope>
    <source>
        <strain evidence="2 3">CPCC 203464</strain>
    </source>
</reference>
<keyword evidence="3" id="KW-1185">Reference proteome</keyword>
<accession>A0A1N7HC96</accession>
<gene>
    <name evidence="2" type="ORF">SAMN05445060_3960</name>
</gene>
<evidence type="ECO:0000256" key="1">
    <source>
        <dbReference type="SAM" id="MobiDB-lite"/>
    </source>
</evidence>
<dbReference type="OrthoDB" id="7626403at2"/>
<sequence>MISKVDLDDDDLRAHPDRYPGTPVPADGVLDGAAFVPMTADGVFAEFPGRHAVLAVGSNACAAVIRRKLSGVGTPVGFVRCVVDGVAAGFSAHRSVAGFVPAAPFADPAVRAEVVVNLVDDEQLACLDATEPNYVRDSVELSLGSRTTRVHRYRSRWGVIAAPGQRPIPLCDQPALEGLLRGHVTGEPLSAALATEGWARSDGLGGADLEVRAHPAE</sequence>
<protein>
    <submittedName>
        <fullName evidence="2">Uncharacterized protein</fullName>
    </submittedName>
</protein>
<name>A0A1N7HC96_9NOCA</name>
<evidence type="ECO:0000313" key="2">
    <source>
        <dbReference type="EMBL" id="SIS22485.1"/>
    </source>
</evidence>